<evidence type="ECO:0000256" key="2">
    <source>
        <dbReference type="ARBA" id="ARBA00022692"/>
    </source>
</evidence>
<evidence type="ECO:0000256" key="3">
    <source>
        <dbReference type="ARBA" id="ARBA00022989"/>
    </source>
</evidence>
<evidence type="ECO:0000313" key="7">
    <source>
        <dbReference type="Proteomes" id="UP000177763"/>
    </source>
</evidence>
<dbReference type="Pfam" id="PF01988">
    <property type="entry name" value="VIT1"/>
    <property type="match status" value="1"/>
</dbReference>
<feature type="transmembrane region" description="Helical" evidence="5">
    <location>
        <begin position="108"/>
        <end position="126"/>
    </location>
</feature>
<dbReference type="InterPro" id="IPR008217">
    <property type="entry name" value="Ccc1_fam"/>
</dbReference>
<evidence type="ECO:0000313" key="6">
    <source>
        <dbReference type="EMBL" id="OGC56988.1"/>
    </source>
</evidence>
<dbReference type="CDD" id="cd01059">
    <property type="entry name" value="CCC1_like"/>
    <property type="match status" value="1"/>
</dbReference>
<dbReference type="STRING" id="1802630.A3H26_04060"/>
<dbReference type="GO" id="GO:0030026">
    <property type="term" value="P:intracellular manganese ion homeostasis"/>
    <property type="evidence" value="ECO:0007669"/>
    <property type="project" value="InterPro"/>
</dbReference>
<dbReference type="GO" id="GO:0005384">
    <property type="term" value="F:manganese ion transmembrane transporter activity"/>
    <property type="evidence" value="ECO:0007669"/>
    <property type="project" value="InterPro"/>
</dbReference>
<protein>
    <recommendedName>
        <fullName evidence="8">VIT family protein</fullName>
    </recommendedName>
</protein>
<keyword evidence="3 5" id="KW-1133">Transmembrane helix</keyword>
<feature type="transmembrane region" description="Helical" evidence="5">
    <location>
        <begin position="138"/>
        <end position="155"/>
    </location>
</feature>
<comment type="subcellular location">
    <subcellularLocation>
        <location evidence="1">Endomembrane system</location>
        <topology evidence="1">Multi-pass membrane protein</topology>
    </subcellularLocation>
</comment>
<dbReference type="AlphaFoldDB" id="A0A1F4VJC9"/>
<keyword evidence="2 5" id="KW-0812">Transmembrane</keyword>
<feature type="transmembrane region" description="Helical" evidence="5">
    <location>
        <begin position="82"/>
        <end position="102"/>
    </location>
</feature>
<dbReference type="PANTHER" id="PTHR31851">
    <property type="entry name" value="FE(2+)/MN(2+) TRANSPORTER PCL1"/>
    <property type="match status" value="1"/>
</dbReference>
<accession>A0A1F4VJC9</accession>
<gene>
    <name evidence="6" type="ORF">A3H26_04060</name>
</gene>
<sequence length="158" mass="16893">MKLNPNYMRNIVFGAEDSLVSTTGVLFGIATSSASRSSILVTGLVLIAVESISMGAGAFLSESSEHEITAKKVHKDSTIVDGILMFFSYSITGFLVLLPYLITNIKTGKFLSVLVALNSLFLLGFLPKKSIRSAFRMLIVAGLALFAGYVIGASFETL</sequence>
<organism evidence="6 7">
    <name type="scientific">candidate division WWE3 bacterium RIFCSPLOWO2_12_FULL_36_10</name>
    <dbReference type="NCBI Taxonomy" id="1802630"/>
    <lineage>
        <taxon>Bacteria</taxon>
        <taxon>Katanobacteria</taxon>
    </lineage>
</organism>
<name>A0A1F4VJC9_UNCKA</name>
<feature type="transmembrane region" description="Helical" evidence="5">
    <location>
        <begin position="12"/>
        <end position="33"/>
    </location>
</feature>
<proteinExistence type="predicted"/>
<evidence type="ECO:0000256" key="1">
    <source>
        <dbReference type="ARBA" id="ARBA00004127"/>
    </source>
</evidence>
<dbReference type="GO" id="GO:0012505">
    <property type="term" value="C:endomembrane system"/>
    <property type="evidence" value="ECO:0007669"/>
    <property type="project" value="UniProtKB-SubCell"/>
</dbReference>
<evidence type="ECO:0000256" key="4">
    <source>
        <dbReference type="ARBA" id="ARBA00023136"/>
    </source>
</evidence>
<evidence type="ECO:0008006" key="8">
    <source>
        <dbReference type="Google" id="ProtNLM"/>
    </source>
</evidence>
<keyword evidence="4 5" id="KW-0472">Membrane</keyword>
<evidence type="ECO:0000256" key="5">
    <source>
        <dbReference type="SAM" id="Phobius"/>
    </source>
</evidence>
<feature type="transmembrane region" description="Helical" evidence="5">
    <location>
        <begin position="39"/>
        <end position="61"/>
    </location>
</feature>
<dbReference type="EMBL" id="MEVN01000024">
    <property type="protein sequence ID" value="OGC56988.1"/>
    <property type="molecule type" value="Genomic_DNA"/>
</dbReference>
<reference evidence="6 7" key="1">
    <citation type="journal article" date="2016" name="Nat. Commun.">
        <title>Thousands of microbial genomes shed light on interconnected biogeochemical processes in an aquifer system.</title>
        <authorList>
            <person name="Anantharaman K."/>
            <person name="Brown C.T."/>
            <person name="Hug L.A."/>
            <person name="Sharon I."/>
            <person name="Castelle C.J."/>
            <person name="Probst A.J."/>
            <person name="Thomas B.C."/>
            <person name="Singh A."/>
            <person name="Wilkins M.J."/>
            <person name="Karaoz U."/>
            <person name="Brodie E.L."/>
            <person name="Williams K.H."/>
            <person name="Hubbard S.S."/>
            <person name="Banfield J.F."/>
        </authorList>
    </citation>
    <scope>NUCLEOTIDE SEQUENCE [LARGE SCALE GENOMIC DNA]</scope>
</reference>
<dbReference type="Proteomes" id="UP000177763">
    <property type="component" value="Unassembled WGS sequence"/>
</dbReference>
<comment type="caution">
    <text evidence="6">The sequence shown here is derived from an EMBL/GenBank/DDBJ whole genome shotgun (WGS) entry which is preliminary data.</text>
</comment>